<accession>A0A8K0JSW6</accession>
<feature type="compositionally biased region" description="Pro residues" evidence="2">
    <location>
        <begin position="1413"/>
        <end position="1427"/>
    </location>
</feature>
<feature type="compositionally biased region" description="Pro residues" evidence="2">
    <location>
        <begin position="746"/>
        <end position="763"/>
    </location>
</feature>
<feature type="region of interest" description="Disordered" evidence="2">
    <location>
        <begin position="467"/>
        <end position="492"/>
    </location>
</feature>
<dbReference type="EMBL" id="KZ308122">
    <property type="protein sequence ID" value="KAG8222076.1"/>
    <property type="molecule type" value="Genomic_DNA"/>
</dbReference>
<dbReference type="GO" id="GO:0000977">
    <property type="term" value="F:RNA polymerase II transcription regulatory region sequence-specific DNA binding"/>
    <property type="evidence" value="ECO:0007669"/>
    <property type="project" value="TreeGrafter"/>
</dbReference>
<dbReference type="GO" id="GO:0045664">
    <property type="term" value="P:regulation of neuron differentiation"/>
    <property type="evidence" value="ECO:0007669"/>
    <property type="project" value="TreeGrafter"/>
</dbReference>
<feature type="non-terminal residue" evidence="4">
    <location>
        <position position="1"/>
    </location>
</feature>
<feature type="compositionally biased region" description="Low complexity" evidence="2">
    <location>
        <begin position="764"/>
        <end position="773"/>
    </location>
</feature>
<keyword evidence="5" id="KW-1185">Reference proteome</keyword>
<feature type="compositionally biased region" description="Basic and acidic residues" evidence="2">
    <location>
        <begin position="926"/>
        <end position="941"/>
    </location>
</feature>
<feature type="region of interest" description="Disordered" evidence="2">
    <location>
        <begin position="309"/>
        <end position="419"/>
    </location>
</feature>
<protein>
    <recommendedName>
        <fullName evidence="3">C2H2-type domain-containing protein</fullName>
    </recommendedName>
</protein>
<name>A0A8K0JSW6_LADFU</name>
<dbReference type="GO" id="GO:0005634">
    <property type="term" value="C:nucleus"/>
    <property type="evidence" value="ECO:0007669"/>
    <property type="project" value="TreeGrafter"/>
</dbReference>
<dbReference type="OrthoDB" id="10063916at2759"/>
<evidence type="ECO:0000256" key="2">
    <source>
        <dbReference type="SAM" id="MobiDB-lite"/>
    </source>
</evidence>
<feature type="region of interest" description="Disordered" evidence="2">
    <location>
        <begin position="884"/>
        <end position="975"/>
    </location>
</feature>
<proteinExistence type="predicted"/>
<keyword evidence="1" id="KW-0479">Metal-binding</keyword>
<sequence>WDEYEICFLSFAGQLSSSPGVAGSPAVGGPQGPGSSVKVPAPPIDYSRYVKRFSSAAECGSFYCRDLNYREHFHCLDCNSRVFVKKEEMIRHFKWHKKRDESLQHGFMRYSPMDDCSDRFRDCSHNRKQTHYHCLKEGCEKVYISTSDVQMHANYHRKDSAIIQEGFQRYRATEDCASPHCQFFGQRTTHFHCRRSNCKFTFKNKADMEKHKTYHIKDEQLNRDGFKKFMKHEHCSFENCRFSRVCNHIHCIRLGCSYVLHSSGQLYSHKRKHERKDNEMAYRKFKLAQSMLKSFGGSGMEYGGMPGMAQSASTSPHDFSMDSMFGERVGTPPMGQGGRIQGITPDTSSSPVTPSSIQTSVIQGPSAPRPISPQQQQPQQQQLQQPQQSQESQECGSSSPGRSSPESMPNGLPPGPQGLAAFHKYSSVFGGLDCMTPPGMPSPFLIGTPGGVGAGVPVGAVAGYTPPSSNILPQTPPGSETHPSSSSSAVDLSHADFRSGPVTLSSMMQQPHPGTPAAARQYPLLPEDLWRKYLTCHRAGEKCGGRGVGPNAVCEFLGKEHFHCMAEGCDMTFRSKDGVREHARNHDQQEQVTDAFYWTVEVGQEPCRPCPPDCPFQNKEKHYHCCWENCREIILPTDKPFRRLDHYKMHEYSRKLSLTKDPMTMTLATSIDGMFRRKRGRPPKNRVIEFPVPSTPGTMDVPQAIFASFKLPKPASISANVVQSPPFGMTAMTQGIRVGPMAGTPNPSPPSSSPPRPPPPLSAPPTGSSATTTEKPVAHVQEGFYVYDEGSPCPEGPLCPYCSRRHFHCTQPRCFYVTDREDILIMHSKDFHDNIDIMEGFVFFDRTIDCRLPSCHSNKVNRHFHCTRPNCGYSFVRYSTMAVHEQKHRDEEEGGGPVVGGSEGPEGEEERWEGPSGECTPNGGPTEKRTSPVPSTEREESNPLTKGIMPQNQSPVIRLPCPPNQVVRPGQLSPSTGTTDLETELLALLSLLCCSLTFNPLNICALHLVATTVVKAAGTFYPLSAFSSGRPHGKAAKHEIQTSPRPIPSPTATPNQAATSSPTRSSSSTASSSASSSPPPVPPSTIAPSAQPLRLAVAAWHSPVAGVGRDSTVMTVDGREGSPEASQSNSLANLLQKIPAEGPANQNLPLHQQPTTTRPEYWMDVDKHVKYGPEHSCSRPFCKLKRKEHYHCMACNQAFSELERLRPHIQKHAGGALSPDSSSVPLEASASPRTKDVSVGTVVIKTEQENGGEVDGEEGNGSTEGGSRVETSESSQRTSPQPNPEEHGPAMWARTGPVVGGDPSYPHHFALANPFALVTSRGMPFVGPGMPTIYSSPTGLMFAPALPSLRTPQGSNPAGGVMGEPGDSSVLQQQHPFNSMHRPSLLGKRSSPTAPLHAPLHHLHLSSPHHQFLPPPPNPQSHNPPSPLSFALHGEVLSPEAKKARIQTSMRILKDEPVPDGYIRFRFNEDCKYPHCGYREHQTHFHCMRPDCGYSFCDKTRFVQHTARHERLDTLMGGDFQQFRANVPCGRPDCAYTSTLGSMQNKASHFHCLKCEFVCTDTNKVVAHRRQHQKLDSIMAAGFEKFTPSQTCQVEGCAHSQKQTHYHCLSCHYAVLGLSQMSAHKYRHLE</sequence>
<keyword evidence="1" id="KW-0863">Zinc-finger</keyword>
<feature type="region of interest" description="Disordered" evidence="2">
    <location>
        <begin position="1212"/>
        <end position="1299"/>
    </location>
</feature>
<feature type="region of interest" description="Disordered" evidence="2">
    <location>
        <begin position="16"/>
        <end position="39"/>
    </location>
</feature>
<feature type="compositionally biased region" description="Low complexity" evidence="2">
    <location>
        <begin position="372"/>
        <end position="407"/>
    </location>
</feature>
<feature type="region of interest" description="Disordered" evidence="2">
    <location>
        <begin position="1027"/>
        <end position="1088"/>
    </location>
</feature>
<dbReference type="GO" id="GO:0045944">
    <property type="term" value="P:positive regulation of transcription by RNA polymerase II"/>
    <property type="evidence" value="ECO:0007669"/>
    <property type="project" value="TreeGrafter"/>
</dbReference>
<reference evidence="4" key="2">
    <citation type="submission" date="2017-10" db="EMBL/GenBank/DDBJ databases">
        <title>Ladona fulva Genome sequencing and assembly.</title>
        <authorList>
            <person name="Murali S."/>
            <person name="Richards S."/>
            <person name="Bandaranaike D."/>
            <person name="Bellair M."/>
            <person name="Blankenburg K."/>
            <person name="Chao H."/>
            <person name="Dinh H."/>
            <person name="Doddapaneni H."/>
            <person name="Dugan-Rocha S."/>
            <person name="Elkadiri S."/>
            <person name="Gnanaolivu R."/>
            <person name="Hernandez B."/>
            <person name="Skinner E."/>
            <person name="Javaid M."/>
            <person name="Lee S."/>
            <person name="Li M."/>
            <person name="Ming W."/>
            <person name="Munidasa M."/>
            <person name="Muniz J."/>
            <person name="Nguyen L."/>
            <person name="Hughes D."/>
            <person name="Osuji N."/>
            <person name="Pu L.-L."/>
            <person name="Puazo M."/>
            <person name="Qu C."/>
            <person name="Quiroz J."/>
            <person name="Raj R."/>
            <person name="Weissenberger G."/>
            <person name="Xin Y."/>
            <person name="Zou X."/>
            <person name="Han Y."/>
            <person name="Worley K."/>
            <person name="Muzny D."/>
            <person name="Gibbs R."/>
        </authorList>
    </citation>
    <scope>NUCLEOTIDE SEQUENCE</scope>
    <source>
        <strain evidence="4">Sampled in the wild</strain>
    </source>
</reference>
<evidence type="ECO:0000313" key="4">
    <source>
        <dbReference type="EMBL" id="KAG8222076.1"/>
    </source>
</evidence>
<feature type="region of interest" description="Disordered" evidence="2">
    <location>
        <begin position="737"/>
        <end position="774"/>
    </location>
</feature>
<dbReference type="PANTHER" id="PTHR12451">
    <property type="entry name" value="TRANSCRIPTION FACTOR CASTOR PROTEIN MING -RELATED"/>
    <property type="match status" value="1"/>
</dbReference>
<gene>
    <name evidence="4" type="ORF">J437_LFUL000520</name>
</gene>
<dbReference type="Proteomes" id="UP000792457">
    <property type="component" value="Unassembled WGS sequence"/>
</dbReference>
<dbReference type="GO" id="GO:0008270">
    <property type="term" value="F:zinc ion binding"/>
    <property type="evidence" value="ECO:0007669"/>
    <property type="project" value="UniProtKB-KW"/>
</dbReference>
<dbReference type="PROSITE" id="PS00028">
    <property type="entry name" value="ZINC_FINGER_C2H2_1"/>
    <property type="match status" value="9"/>
</dbReference>
<feature type="compositionally biased region" description="Low complexity" evidence="2">
    <location>
        <begin position="1057"/>
        <end position="1076"/>
    </location>
</feature>
<reference evidence="4" key="1">
    <citation type="submission" date="2013-04" db="EMBL/GenBank/DDBJ databases">
        <authorList>
            <person name="Qu J."/>
            <person name="Murali S.C."/>
            <person name="Bandaranaike D."/>
            <person name="Bellair M."/>
            <person name="Blankenburg K."/>
            <person name="Chao H."/>
            <person name="Dinh H."/>
            <person name="Doddapaneni H."/>
            <person name="Downs B."/>
            <person name="Dugan-Rocha S."/>
            <person name="Elkadiri S."/>
            <person name="Gnanaolivu R.D."/>
            <person name="Hernandez B."/>
            <person name="Javaid M."/>
            <person name="Jayaseelan J.C."/>
            <person name="Lee S."/>
            <person name="Li M."/>
            <person name="Ming W."/>
            <person name="Munidasa M."/>
            <person name="Muniz J."/>
            <person name="Nguyen L."/>
            <person name="Ongeri F."/>
            <person name="Osuji N."/>
            <person name="Pu L.-L."/>
            <person name="Puazo M."/>
            <person name="Qu C."/>
            <person name="Quiroz J."/>
            <person name="Raj R."/>
            <person name="Weissenberger G."/>
            <person name="Xin Y."/>
            <person name="Zou X."/>
            <person name="Han Y."/>
            <person name="Richards S."/>
            <person name="Worley K."/>
            <person name="Muzny D."/>
            <person name="Gibbs R."/>
        </authorList>
    </citation>
    <scope>NUCLEOTIDE SEQUENCE</scope>
    <source>
        <strain evidence="4">Sampled in the wild</strain>
    </source>
</reference>
<feature type="region of interest" description="Disordered" evidence="2">
    <location>
        <begin position="1379"/>
        <end position="1431"/>
    </location>
</feature>
<feature type="domain" description="C2H2-type" evidence="3">
    <location>
        <begin position="864"/>
        <end position="893"/>
    </location>
</feature>
<feature type="domain" description="C2H2-type" evidence="3">
    <location>
        <begin position="562"/>
        <end position="591"/>
    </location>
</feature>
<organism evidence="4 5">
    <name type="scientific">Ladona fulva</name>
    <name type="common">Scarce chaser dragonfly</name>
    <name type="synonym">Libellula fulva</name>
    <dbReference type="NCBI Taxonomy" id="123851"/>
    <lineage>
        <taxon>Eukaryota</taxon>
        <taxon>Metazoa</taxon>
        <taxon>Ecdysozoa</taxon>
        <taxon>Arthropoda</taxon>
        <taxon>Hexapoda</taxon>
        <taxon>Insecta</taxon>
        <taxon>Pterygota</taxon>
        <taxon>Palaeoptera</taxon>
        <taxon>Odonata</taxon>
        <taxon>Epiprocta</taxon>
        <taxon>Anisoptera</taxon>
        <taxon>Libelluloidea</taxon>
        <taxon>Libellulidae</taxon>
        <taxon>Ladona</taxon>
    </lineage>
</organism>
<feature type="compositionally biased region" description="Gly residues" evidence="2">
    <location>
        <begin position="895"/>
        <end position="904"/>
    </location>
</feature>
<dbReference type="InterPro" id="IPR013087">
    <property type="entry name" value="Znf_C2H2_type"/>
</dbReference>
<feature type="compositionally biased region" description="Low complexity" evidence="2">
    <location>
        <begin position="344"/>
        <end position="360"/>
    </location>
</feature>
<feature type="domain" description="C2H2-type" evidence="3">
    <location>
        <begin position="1190"/>
        <end position="1214"/>
    </location>
</feature>
<evidence type="ECO:0000256" key="1">
    <source>
        <dbReference type="PROSITE-ProRule" id="PRU00042"/>
    </source>
</evidence>
<evidence type="ECO:0000259" key="3">
    <source>
        <dbReference type="PROSITE" id="PS50157"/>
    </source>
</evidence>
<feature type="compositionally biased region" description="Polar residues" evidence="2">
    <location>
        <begin position="468"/>
        <end position="483"/>
    </location>
</feature>
<dbReference type="PANTHER" id="PTHR12451:SF0">
    <property type="entry name" value="ZINC FINGER PROTEIN CASTOR HOMOLOG 1"/>
    <property type="match status" value="1"/>
</dbReference>
<dbReference type="SMART" id="SM00355">
    <property type="entry name" value="ZnF_C2H2"/>
    <property type="match status" value="12"/>
</dbReference>
<dbReference type="PROSITE" id="PS50157">
    <property type="entry name" value="ZINC_FINGER_C2H2_2"/>
    <property type="match status" value="5"/>
</dbReference>
<feature type="domain" description="C2H2-type" evidence="3">
    <location>
        <begin position="191"/>
        <end position="220"/>
    </location>
</feature>
<comment type="caution">
    <text evidence="4">The sequence shown here is derived from an EMBL/GenBank/DDBJ whole genome shotgun (WGS) entry which is preliminary data.</text>
</comment>
<evidence type="ECO:0000313" key="5">
    <source>
        <dbReference type="Proteomes" id="UP000792457"/>
    </source>
</evidence>
<feature type="domain" description="C2H2-type" evidence="3">
    <location>
        <begin position="1485"/>
        <end position="1514"/>
    </location>
</feature>
<dbReference type="GO" id="GO:0000981">
    <property type="term" value="F:DNA-binding transcription factor activity, RNA polymerase II-specific"/>
    <property type="evidence" value="ECO:0007669"/>
    <property type="project" value="TreeGrafter"/>
</dbReference>
<keyword evidence="1" id="KW-0862">Zinc</keyword>
<dbReference type="InterPro" id="IPR040373">
    <property type="entry name" value="CASZ1"/>
</dbReference>